<organism evidence="5 6">
    <name type="scientific">Candidatus Desulfatibia vada</name>
    <dbReference type="NCBI Taxonomy" id="2841696"/>
    <lineage>
        <taxon>Bacteria</taxon>
        <taxon>Pseudomonadati</taxon>
        <taxon>Thermodesulfobacteriota</taxon>
        <taxon>Desulfobacteria</taxon>
        <taxon>Desulfobacterales</taxon>
        <taxon>Desulfobacterales incertae sedis</taxon>
        <taxon>Candidatus Desulfatibia</taxon>
    </lineage>
</organism>
<dbReference type="Proteomes" id="UP000605201">
    <property type="component" value="Unassembled WGS sequence"/>
</dbReference>
<name>A0A8J6NT67_9BACT</name>
<comment type="similarity">
    <text evidence="1">Belongs to the transglycosylase Slt family.</text>
</comment>
<dbReference type="GO" id="GO:0000270">
    <property type="term" value="P:peptidoglycan metabolic process"/>
    <property type="evidence" value="ECO:0007669"/>
    <property type="project" value="InterPro"/>
</dbReference>
<evidence type="ECO:0000259" key="4">
    <source>
        <dbReference type="Pfam" id="PF11873"/>
    </source>
</evidence>
<dbReference type="Gene3D" id="1.10.530.10">
    <property type="match status" value="1"/>
</dbReference>
<evidence type="ECO:0000313" key="5">
    <source>
        <dbReference type="EMBL" id="MBC8432659.1"/>
    </source>
</evidence>
<feature type="domain" description="Murein transglycosylase-C N-terminal" evidence="4">
    <location>
        <begin position="64"/>
        <end position="213"/>
    </location>
</feature>
<proteinExistence type="inferred from homology"/>
<feature type="coiled-coil region" evidence="2">
    <location>
        <begin position="31"/>
        <end position="62"/>
    </location>
</feature>
<dbReference type="SUPFAM" id="SSF53955">
    <property type="entry name" value="Lysozyme-like"/>
    <property type="match status" value="1"/>
</dbReference>
<dbReference type="EMBL" id="JACNIG010000241">
    <property type="protein sequence ID" value="MBC8432659.1"/>
    <property type="molecule type" value="Genomic_DNA"/>
</dbReference>
<keyword evidence="2" id="KW-0175">Coiled coil</keyword>
<evidence type="ECO:0000256" key="2">
    <source>
        <dbReference type="SAM" id="Coils"/>
    </source>
</evidence>
<comment type="caution">
    <text evidence="5">The sequence shown here is derived from an EMBL/GenBank/DDBJ whole genome shotgun (WGS) entry which is preliminary data.</text>
</comment>
<gene>
    <name evidence="5" type="ORF">H8D96_12170</name>
</gene>
<dbReference type="InterPro" id="IPR000189">
    <property type="entry name" value="Transglyc_AS"/>
</dbReference>
<dbReference type="InterPro" id="IPR024570">
    <property type="entry name" value="Murein_transglycosylaseC_N"/>
</dbReference>
<feature type="domain" description="Transglycosylase SLT" evidence="3">
    <location>
        <begin position="218"/>
        <end position="334"/>
    </location>
</feature>
<accession>A0A8J6NT67</accession>
<protein>
    <submittedName>
        <fullName evidence="5">Transglycosylase SLT domain-containing protein</fullName>
    </submittedName>
</protein>
<dbReference type="InterPro" id="IPR023346">
    <property type="entry name" value="Lysozyme-like_dom_sf"/>
</dbReference>
<dbReference type="GO" id="GO:0008933">
    <property type="term" value="F:peptidoglycan lytic transglycosylase activity"/>
    <property type="evidence" value="ECO:0007669"/>
    <property type="project" value="InterPro"/>
</dbReference>
<dbReference type="AlphaFoldDB" id="A0A8J6NT67"/>
<dbReference type="GO" id="GO:0016020">
    <property type="term" value="C:membrane"/>
    <property type="evidence" value="ECO:0007669"/>
    <property type="project" value="InterPro"/>
</dbReference>
<dbReference type="PANTHER" id="PTHR37423:SF2">
    <property type="entry name" value="MEMBRANE-BOUND LYTIC MUREIN TRANSGLYCOSYLASE C"/>
    <property type="match status" value="1"/>
</dbReference>
<evidence type="ECO:0000259" key="3">
    <source>
        <dbReference type="Pfam" id="PF01464"/>
    </source>
</evidence>
<dbReference type="Pfam" id="PF11873">
    <property type="entry name" value="Mltc_N"/>
    <property type="match status" value="1"/>
</dbReference>
<dbReference type="InterPro" id="IPR008258">
    <property type="entry name" value="Transglycosylase_SLT_dom_1"/>
</dbReference>
<sequence>MKRPHLIFVLILLVLFSASILGAEDPFEKLNKDYEAQVKAMQRQYEDQRLDMEKQWAELEKEQDETWARLKAEAERKWQAFVHSTKKDWVDYNPDKDSRSKVDFKSGKIVFEAVVSKDDPEALTKAKRKIEQQVAKILRQTDVANKRILENQLVTGQGDKVNFGNMKNYITKEVLPRLIPAPQTFKAKDGVERRKYSVDIDLVPNHIRLRSEKYLPVVQKNAKRFGLKPQLILAVMHTESYFNPRAVSGSKAIGIMQIIPKYAGREAYRSIYGQDKVISWDYLFVPENNIELGSKYLSLLKYNHFRDIHDVTKNHYVAIGGYNWGPTAMRRKIVDRYPIAQMSNDQVYSLLRQKTPQETRDYIKRVTERMSIYDPYFR</sequence>
<dbReference type="PROSITE" id="PS00922">
    <property type="entry name" value="TRANSGLYCOSYLASE"/>
    <property type="match status" value="1"/>
</dbReference>
<evidence type="ECO:0000256" key="1">
    <source>
        <dbReference type="ARBA" id="ARBA00007734"/>
    </source>
</evidence>
<dbReference type="Pfam" id="PF01464">
    <property type="entry name" value="SLT"/>
    <property type="match status" value="1"/>
</dbReference>
<reference evidence="5 6" key="1">
    <citation type="submission" date="2020-08" db="EMBL/GenBank/DDBJ databases">
        <title>Bridging the membrane lipid divide: bacteria of the FCB group superphylum have the potential to synthesize archaeal ether lipids.</title>
        <authorList>
            <person name="Villanueva L."/>
            <person name="Von Meijenfeldt F.A.B."/>
            <person name="Westbye A.B."/>
            <person name="Yadav S."/>
            <person name="Hopmans E.C."/>
            <person name="Dutilh B.E."/>
            <person name="Sinninghe Damste J.S."/>
        </authorList>
    </citation>
    <scope>NUCLEOTIDE SEQUENCE [LARGE SCALE GENOMIC DNA]</scope>
    <source>
        <strain evidence="5">NIOZ-UU17</strain>
    </source>
</reference>
<dbReference type="PANTHER" id="PTHR37423">
    <property type="entry name" value="SOLUBLE LYTIC MUREIN TRANSGLYCOSYLASE-RELATED"/>
    <property type="match status" value="1"/>
</dbReference>
<evidence type="ECO:0000313" key="6">
    <source>
        <dbReference type="Proteomes" id="UP000605201"/>
    </source>
</evidence>